<reference evidence="1" key="1">
    <citation type="submission" date="2021-03" db="EMBL/GenBank/DDBJ databases">
        <title>Evolutionary priming and transition to the ectomycorrhizal habit in an iconic lineage of mushroom-forming fungi: is preadaptation a requirement?</title>
        <authorList>
            <consortium name="DOE Joint Genome Institute"/>
            <person name="Looney B.P."/>
            <person name="Miyauchi S."/>
            <person name="Morin E."/>
            <person name="Drula E."/>
            <person name="Courty P.E."/>
            <person name="Chicoki N."/>
            <person name="Fauchery L."/>
            <person name="Kohler A."/>
            <person name="Kuo A."/>
            <person name="LaButti K."/>
            <person name="Pangilinan J."/>
            <person name="Lipzen A."/>
            <person name="Riley R."/>
            <person name="Andreopoulos W."/>
            <person name="He G."/>
            <person name="Johnson J."/>
            <person name="Barry K.W."/>
            <person name="Grigoriev I.V."/>
            <person name="Nagy L."/>
            <person name="Hibbett D."/>
            <person name="Henrissat B."/>
            <person name="Matheny P.B."/>
            <person name="Labbe J."/>
            <person name="Martin A.F."/>
        </authorList>
    </citation>
    <scope>NUCLEOTIDE SEQUENCE</scope>
    <source>
        <strain evidence="1">BPL698</strain>
    </source>
</reference>
<gene>
    <name evidence="1" type="ORF">F5148DRAFT_979859</name>
</gene>
<name>A0ACC0U9J5_9AGAM</name>
<evidence type="ECO:0000313" key="2">
    <source>
        <dbReference type="Proteomes" id="UP001207468"/>
    </source>
</evidence>
<evidence type="ECO:0000313" key="1">
    <source>
        <dbReference type="EMBL" id="KAI9508384.1"/>
    </source>
</evidence>
<dbReference type="EMBL" id="JAGFNK010000093">
    <property type="protein sequence ID" value="KAI9508384.1"/>
    <property type="molecule type" value="Genomic_DNA"/>
</dbReference>
<organism evidence="1 2">
    <name type="scientific">Russula earlei</name>
    <dbReference type="NCBI Taxonomy" id="71964"/>
    <lineage>
        <taxon>Eukaryota</taxon>
        <taxon>Fungi</taxon>
        <taxon>Dikarya</taxon>
        <taxon>Basidiomycota</taxon>
        <taxon>Agaricomycotina</taxon>
        <taxon>Agaricomycetes</taxon>
        <taxon>Russulales</taxon>
        <taxon>Russulaceae</taxon>
        <taxon>Russula</taxon>
    </lineage>
</organism>
<keyword evidence="2" id="KW-1185">Reference proteome</keyword>
<comment type="caution">
    <text evidence="1">The sequence shown here is derived from an EMBL/GenBank/DDBJ whole genome shotgun (WGS) entry which is preliminary data.</text>
</comment>
<dbReference type="Proteomes" id="UP001207468">
    <property type="component" value="Unassembled WGS sequence"/>
</dbReference>
<accession>A0ACC0U9J5</accession>
<protein>
    <submittedName>
        <fullName evidence="1">Armadillo-type protein</fullName>
    </submittedName>
</protein>
<proteinExistence type="predicted"/>
<sequence length="2448" mass="273394">MHDLRSIILPSYDDLLNRLLQLLLQSISAAALTALLGTFSSLFKHLLVPAIESDILGRTWKCVRTVLPECNSEVQRAVAEVWGSLLRRLRASRREVAVEVMAGDLAGVEDACALAYTFACKSVSQTLHTVTPSIVAPLLQVHLRGQDPALTHTCLRRLLTALIHHCKGAEHFLPVSELLIQRFIIFARSVESDHDTDALSRFLEVISVVSSVRQGSRLTADQLSTITTTLSFLVPFLSLQKPLLHACVPVLMAGDLSLWMGAGRELVQQTWTNVTLGAQMCGILSELSWGGWQLLEIPHMMKHFPDLLSFDAMGGLRLLAGLHKAQRVNGVPGDWLQRLDEWVSKRFEGWTITHEKVEELQHILSLTSLFPETLRITCGIVDSLLDAPDPEISYRNDPVNASWVLGSCLRTLSIHQHDKWARHANLILWTEKVLQRWIWSDIVLGGLAEVIRRSPKQSRKIPFEDMCGHLASVLISHSRHSRLNALYLLSSPLVHVDPSQGLVLSRLLQAEEVPIDAQSSRERVLRVTQLERVIPVDEPITSELAVRWLVAQLKVGLRPVWLPTAHTLEKLSERCGDVVWRVIFGELKAAVDTSTVKSVPDWMKNISDVAGDTDEVRESERSWRDPSAHKIRGALANWCADDTFRMKLIRDQLPHERFDCLSFETQLLVTLKHCASLAEKHNRDLIPLFLNLASPFGPTKLPRSKLATWFALFSSFTNPRVLHSTQALHDLYISFLSYPDRSLQEGALSCLFTYRPSDLLPHADRLRGLLDSSRWRDELVQLDIASISGDERPALVNVVIRLLFGFVRERRTRDCRGTVLVALAGCTDSELDLLVSLMLQDVVPAALGAMDVGTVPSIPGDTSLKHQIGFLQLLGDVLKQLGPRLMSSWHALISATISLAAHAQCSLDALRQDHDDLEEEMDTVSEDFEDADRQSGSPKQLRTIRQLGFRRLASLFRISVSFNFGPYMKEIFRTLLSPRLASLPKENTQAPSALLDLLYIWSSDERYVAFLVDYDERVLPQLYACLTAPGVKPTVISRILDIVDRLLSLASIHEDISQRIVGPYVSILLSNLATLVQHTKGDTVASNQLAQRQIGILSGIAHYLSDGAQASTLLSLFSPLLRKPTKHVGERVKADILRIVANLLPLIPDLAEPSSSTYKRTFELLSSLFQSVWSRQCRVALIAGFHVLSTINVSLQIIAELLEQLNAYSTKRVEEPDFDRRLKAFAKLNETIHTSLTPSQWLPLLYNLLHSIMDPNELAIRSNSAQGFKHFINAVAAGTDLECQAIFLRKLLPGLKNGLRSKNEMVRSDVLGVIAYAVARCDNIAMLQDMKVLLEGGDEEANFFNNIYHVQLHRRIRALNRLADHCDANHLRSSTLADIFVPLVANFIAPTSHTDHHLVTAAIAATGRMAKQLSWGPYYTLVRQYLKMSGAKDGSERLYIRTIVAVLDCFHFSMDGIASASGETDAVELEDPDEEHTHPEPALASSRVSDAVNQSLLPALLRHLENRNEAEDTLRIPISIGIAKIATHLPGALRVVQVTKLITVLSQVLRSKSSETRDSTRDAFCKISVVIGPSYFPMILREMRGALTRGPQLHVLAYVTHALLAHVTKPENVATFKILDNCVDDVVHISTEVIFGEPGKDVEGEGFKTKMREVRSSGSKGLDSLTILAKFITPSKISSLLRPLRAVMQETEALKVMVKVDDVLRRVAGGLNSNEHLGPKELLVLCHTLISHNSKFQKHAVKADRRGKGAKGDAIVEFKRNGEVPEDHYAVNSFRFIAFGLDLFNAAFRRNRFDFGDPDVLARLESMVPVIGNTLYSSNSHVLIQGLKASAAIIKCPLKKLEMSVPVFVRQTIDILRGIGNTESEVAQTALKSLATIVRDESNADVKEKDLVYLLELLAPDLEEPGRQAPVFAMLRAIVARKFIVPEIYDLMGRVSEIMVTNQSPQVQELCRSVFLQFLLDYPQGKGRLRTTMLFLAKNTAYAYESGRISVLELLGAIVAKFEESLIGDFADLLFIALVMVVANDDSSKSREMAAEIIKSLFLRLDLEHRHFLMSQLRSWASQQANPRLTRVATQVYGIILDALQADATTYLSAIIEDLNKNLVRSAEQLTNEEEDQMDVDSQWQVAYHSLTVLGKVVHIFPEVATGQQKLSWTAVAAHLLFPHDWVRMAVARLLGQLFSIPPVLEPPGDGYLSSSPLVGLDLKEIAEKHCTQLKSAHLNSALGLQIVKNLFFIGKCFCVAKFARLPPAGDVGNGNDDEDDLGDEGENEREPGDNPLPWLFSKLSYQIRSAYIARRTRSAYSENWHEQPAAILRFFAAMANYMEASRLQKYLIHILSPIYRITEDDTIRDQPMGEYLSLLVEQPHSCLTDELKTTALELQDLIQQKVGTTKFAITYNKIRQTVLGVQRERRTARVTRFATNPEAAARRKQQRSVAKRDSRKRKNATFV</sequence>